<dbReference type="Proteomes" id="UP001172673">
    <property type="component" value="Unassembled WGS sequence"/>
</dbReference>
<proteinExistence type="predicted"/>
<evidence type="ECO:0000313" key="2">
    <source>
        <dbReference type="EMBL" id="KAJ9605810.1"/>
    </source>
</evidence>
<keyword evidence="3" id="KW-1185">Reference proteome</keyword>
<dbReference type="EMBL" id="JAPDRK010000015">
    <property type="protein sequence ID" value="KAJ9605810.1"/>
    <property type="molecule type" value="Genomic_DNA"/>
</dbReference>
<evidence type="ECO:0000313" key="3">
    <source>
        <dbReference type="Proteomes" id="UP001172673"/>
    </source>
</evidence>
<feature type="compositionally biased region" description="Low complexity" evidence="1">
    <location>
        <begin position="21"/>
        <end position="49"/>
    </location>
</feature>
<organism evidence="2 3">
    <name type="scientific">Cladophialophora chaetospira</name>
    <dbReference type="NCBI Taxonomy" id="386627"/>
    <lineage>
        <taxon>Eukaryota</taxon>
        <taxon>Fungi</taxon>
        <taxon>Dikarya</taxon>
        <taxon>Ascomycota</taxon>
        <taxon>Pezizomycotina</taxon>
        <taxon>Eurotiomycetes</taxon>
        <taxon>Chaetothyriomycetidae</taxon>
        <taxon>Chaetothyriales</taxon>
        <taxon>Herpotrichiellaceae</taxon>
        <taxon>Cladophialophora</taxon>
    </lineage>
</organism>
<reference evidence="2" key="1">
    <citation type="submission" date="2022-10" db="EMBL/GenBank/DDBJ databases">
        <title>Culturing micro-colonial fungi from biological soil crusts in the Mojave desert and describing Neophaeococcomyces mojavensis, and introducing the new genera and species Taxawa tesnikishii.</title>
        <authorList>
            <person name="Kurbessoian T."/>
            <person name="Stajich J.E."/>
        </authorList>
    </citation>
    <scope>NUCLEOTIDE SEQUENCE</scope>
    <source>
        <strain evidence="2">TK_41</strain>
    </source>
</reference>
<dbReference type="AlphaFoldDB" id="A0AA39CES1"/>
<comment type="caution">
    <text evidence="2">The sequence shown here is derived from an EMBL/GenBank/DDBJ whole genome shotgun (WGS) entry which is preliminary data.</text>
</comment>
<name>A0AA39CES1_9EURO</name>
<accession>A0AA39CES1</accession>
<gene>
    <name evidence="2" type="ORF">H2200_009659</name>
</gene>
<sequence length="124" mass="13113">MSTNVCPTCGGTGVVASYSTQQPVSPQNQQQQYNPGQYGPQYQQQQQQPTALNANQGYQGCPPQTTYGNNAPPNPGAGPWVQTAQGPQAWANHNIIHNSGHAKVVKLKDEIGDGWKGPAAAIMA</sequence>
<evidence type="ECO:0000256" key="1">
    <source>
        <dbReference type="SAM" id="MobiDB-lite"/>
    </source>
</evidence>
<feature type="compositionally biased region" description="Polar residues" evidence="1">
    <location>
        <begin position="50"/>
        <end position="67"/>
    </location>
</feature>
<protein>
    <submittedName>
        <fullName evidence="2">Uncharacterized protein</fullName>
    </submittedName>
</protein>
<feature type="region of interest" description="Disordered" evidence="1">
    <location>
        <begin position="17"/>
        <end position="85"/>
    </location>
</feature>